<evidence type="ECO:0000313" key="4">
    <source>
        <dbReference type="Proteomes" id="UP000294656"/>
    </source>
</evidence>
<dbReference type="EMBL" id="SNXC01000009">
    <property type="protein sequence ID" value="TDO99851.1"/>
    <property type="molecule type" value="Genomic_DNA"/>
</dbReference>
<dbReference type="InterPro" id="IPR015424">
    <property type="entry name" value="PyrdxlP-dep_Trfase"/>
</dbReference>
<dbReference type="InterPro" id="IPR015422">
    <property type="entry name" value="PyrdxlP-dep_Trfase_small"/>
</dbReference>
<protein>
    <submittedName>
        <fullName evidence="3">Selenocysteine lyase/cysteine desulfurase</fullName>
    </submittedName>
</protein>
<organism evidence="3 4">
    <name type="scientific">Marinomonas balearica</name>
    <dbReference type="NCBI Taxonomy" id="491947"/>
    <lineage>
        <taxon>Bacteria</taxon>
        <taxon>Pseudomonadati</taxon>
        <taxon>Pseudomonadota</taxon>
        <taxon>Gammaproteobacteria</taxon>
        <taxon>Oceanospirillales</taxon>
        <taxon>Oceanospirillaceae</taxon>
        <taxon>Marinomonas</taxon>
    </lineage>
</organism>
<keyword evidence="4" id="KW-1185">Reference proteome</keyword>
<keyword evidence="1" id="KW-0663">Pyridoxal phosphate</keyword>
<accession>A0A4R6MDP5</accession>
<dbReference type="GO" id="GO:0016829">
    <property type="term" value="F:lyase activity"/>
    <property type="evidence" value="ECO:0007669"/>
    <property type="project" value="UniProtKB-KW"/>
</dbReference>
<evidence type="ECO:0000256" key="1">
    <source>
        <dbReference type="ARBA" id="ARBA00022898"/>
    </source>
</evidence>
<feature type="domain" description="Aminotransferase class V" evidence="2">
    <location>
        <begin position="32"/>
        <end position="399"/>
    </location>
</feature>
<dbReference type="OrthoDB" id="9804366at2"/>
<evidence type="ECO:0000259" key="2">
    <source>
        <dbReference type="Pfam" id="PF00266"/>
    </source>
</evidence>
<dbReference type="InterPro" id="IPR015421">
    <property type="entry name" value="PyrdxlP-dep_Trfase_major"/>
</dbReference>
<dbReference type="Pfam" id="PF00266">
    <property type="entry name" value="Aminotran_5"/>
    <property type="match status" value="1"/>
</dbReference>
<name>A0A4R6MDP5_9GAMM</name>
<dbReference type="SUPFAM" id="SSF53383">
    <property type="entry name" value="PLP-dependent transferases"/>
    <property type="match status" value="1"/>
</dbReference>
<sequence length="542" mass="59428">MLEQASLIRKIQRSVSDSSPIISGPFGLRKLVYADYTASGRALDFIEDAIQDHVLPFYANTHTEANESGSQTTAFREEARDAIRTLTNASSEDLVIFCGSGATAAVNVLISQLNLKGLDQAGKDNTVIILGPYEHHSNELPWRSLGIQILQVPVNESGTPCMNSLEVFLKENQGKRIVASFSAASNVSGIRTNDVEVGSLLNRYGALSIWDYAAAAPYVNMDMNPSDETAHTQAAKSAMFFSMHKFVGGPGTPGVLVVKKSIIANHEPSVIGGGTVSFVTPQDHTFLPIGERREEGGTPDIVGSIRAGLVAKLKLAVGDEWIESREKELSGLILDRIGDHPNIEILGENQSNKLTITSYRVKANNGQYMHHGLIVALLNDLFGIQVRGGCSCAGPYGHYLLGLDASTSDEIRKELECGNKFIKPGWIRFNLNYFLPDAEADYILSAIIYTATHAEKLASYYRYDASQDRWCHIHHERNVSSLDQVFTDAVIKRPADACKDEALSEADQHAFDYYFNEANKLIDKLIGENEAVACIPKRFVTQ</sequence>
<proteinExistence type="predicted"/>
<dbReference type="PANTHER" id="PTHR43686">
    <property type="entry name" value="SULFURTRANSFERASE-RELATED"/>
    <property type="match status" value="1"/>
</dbReference>
<keyword evidence="3" id="KW-0456">Lyase</keyword>
<gene>
    <name evidence="3" type="ORF">DFP79_0860</name>
</gene>
<dbReference type="Gene3D" id="3.90.1150.10">
    <property type="entry name" value="Aspartate Aminotransferase, domain 1"/>
    <property type="match status" value="1"/>
</dbReference>
<evidence type="ECO:0000313" key="3">
    <source>
        <dbReference type="EMBL" id="TDO99851.1"/>
    </source>
</evidence>
<comment type="caution">
    <text evidence="3">The sequence shown here is derived from an EMBL/GenBank/DDBJ whole genome shotgun (WGS) entry which is preliminary data.</text>
</comment>
<dbReference type="InterPro" id="IPR000192">
    <property type="entry name" value="Aminotrans_V_dom"/>
</dbReference>
<dbReference type="AlphaFoldDB" id="A0A4R6MDP5"/>
<dbReference type="Proteomes" id="UP000294656">
    <property type="component" value="Unassembled WGS sequence"/>
</dbReference>
<dbReference type="PANTHER" id="PTHR43686:SF1">
    <property type="entry name" value="AMINOTRAN_5 DOMAIN-CONTAINING PROTEIN"/>
    <property type="match status" value="1"/>
</dbReference>
<dbReference type="RefSeq" id="WP_133502678.1">
    <property type="nucleotide sequence ID" value="NZ_SNXC01000009.1"/>
</dbReference>
<dbReference type="Gene3D" id="3.40.640.10">
    <property type="entry name" value="Type I PLP-dependent aspartate aminotransferase-like (Major domain)"/>
    <property type="match status" value="1"/>
</dbReference>
<reference evidence="3 4" key="1">
    <citation type="submission" date="2019-03" db="EMBL/GenBank/DDBJ databases">
        <title>Genomic Encyclopedia of Type Strains, Phase III (KMG-III): the genomes of soil and plant-associated and newly described type strains.</title>
        <authorList>
            <person name="Whitman W."/>
        </authorList>
    </citation>
    <scope>NUCLEOTIDE SEQUENCE [LARGE SCALE GENOMIC DNA]</scope>
    <source>
        <strain evidence="3 4">CECT 7378</strain>
    </source>
</reference>